<gene>
    <name evidence="1" type="ORF">CEXT_717231</name>
</gene>
<keyword evidence="2" id="KW-1185">Reference proteome</keyword>
<accession>A0AAV4WS33</accession>
<sequence length="133" mass="14922">MSISRICPSLPTNSWGISLSYCYVPSFFHIISPAPKFRCIYIPLQGMEYKSLPPNLKPIQSLPTSTLKTSTRRMCVDAFSKRSILHWDHVRGPCFDVARSHTLDVMYRAPPIVMPLTRHRTSNSAGGATINGK</sequence>
<evidence type="ECO:0000313" key="2">
    <source>
        <dbReference type="Proteomes" id="UP001054945"/>
    </source>
</evidence>
<dbReference type="Proteomes" id="UP001054945">
    <property type="component" value="Unassembled WGS sequence"/>
</dbReference>
<organism evidence="1 2">
    <name type="scientific">Caerostris extrusa</name>
    <name type="common">Bark spider</name>
    <name type="synonym">Caerostris bankana</name>
    <dbReference type="NCBI Taxonomy" id="172846"/>
    <lineage>
        <taxon>Eukaryota</taxon>
        <taxon>Metazoa</taxon>
        <taxon>Ecdysozoa</taxon>
        <taxon>Arthropoda</taxon>
        <taxon>Chelicerata</taxon>
        <taxon>Arachnida</taxon>
        <taxon>Araneae</taxon>
        <taxon>Araneomorphae</taxon>
        <taxon>Entelegynae</taxon>
        <taxon>Araneoidea</taxon>
        <taxon>Araneidae</taxon>
        <taxon>Caerostris</taxon>
    </lineage>
</organism>
<protein>
    <submittedName>
        <fullName evidence="1">Uncharacterized protein</fullName>
    </submittedName>
</protein>
<name>A0AAV4WS33_CAEEX</name>
<proteinExistence type="predicted"/>
<dbReference type="EMBL" id="BPLR01016532">
    <property type="protein sequence ID" value="GIY84629.1"/>
    <property type="molecule type" value="Genomic_DNA"/>
</dbReference>
<evidence type="ECO:0000313" key="1">
    <source>
        <dbReference type="EMBL" id="GIY84629.1"/>
    </source>
</evidence>
<dbReference type="AlphaFoldDB" id="A0AAV4WS33"/>
<reference evidence="1 2" key="1">
    <citation type="submission" date="2021-06" db="EMBL/GenBank/DDBJ databases">
        <title>Caerostris extrusa draft genome.</title>
        <authorList>
            <person name="Kono N."/>
            <person name="Arakawa K."/>
        </authorList>
    </citation>
    <scope>NUCLEOTIDE SEQUENCE [LARGE SCALE GENOMIC DNA]</scope>
</reference>
<comment type="caution">
    <text evidence="1">The sequence shown here is derived from an EMBL/GenBank/DDBJ whole genome shotgun (WGS) entry which is preliminary data.</text>
</comment>